<dbReference type="RefSeq" id="WP_031453673.1">
    <property type="nucleotide sequence ID" value="NZ_BMKP01000010.1"/>
</dbReference>
<protein>
    <submittedName>
        <fullName evidence="1">Uncharacterized protein</fullName>
    </submittedName>
</protein>
<gene>
    <name evidence="1" type="ORF">GCM10011518_37320</name>
</gene>
<comment type="caution">
    <text evidence="1">The sequence shown here is derived from an EMBL/GenBank/DDBJ whole genome shotgun (WGS) entry which is preliminary data.</text>
</comment>
<dbReference type="EMBL" id="BMKP01000010">
    <property type="protein sequence ID" value="GGF24524.1"/>
    <property type="molecule type" value="Genomic_DNA"/>
</dbReference>
<organism evidence="1 2">
    <name type="scientific">Flavobacterium limi</name>
    <dbReference type="NCBI Taxonomy" id="2045105"/>
    <lineage>
        <taxon>Bacteria</taxon>
        <taxon>Pseudomonadati</taxon>
        <taxon>Bacteroidota</taxon>
        <taxon>Flavobacteriia</taxon>
        <taxon>Flavobacteriales</taxon>
        <taxon>Flavobacteriaceae</taxon>
        <taxon>Flavobacterium</taxon>
    </lineage>
</organism>
<evidence type="ECO:0000313" key="2">
    <source>
        <dbReference type="Proteomes" id="UP000655016"/>
    </source>
</evidence>
<evidence type="ECO:0000313" key="1">
    <source>
        <dbReference type="EMBL" id="GGF24524.1"/>
    </source>
</evidence>
<keyword evidence="2" id="KW-1185">Reference proteome</keyword>
<dbReference type="Proteomes" id="UP000655016">
    <property type="component" value="Unassembled WGS sequence"/>
</dbReference>
<sequence>MITKGTRVCIYPKDVQCIMGKEYAQARLYLLKIKKHLKKEDHQLVSIQEFCEYTGLKIEHVVRCIIG</sequence>
<reference evidence="2" key="1">
    <citation type="journal article" date="2019" name="Int. J. Syst. Evol. Microbiol.">
        <title>The Global Catalogue of Microorganisms (GCM) 10K type strain sequencing project: providing services to taxonomists for standard genome sequencing and annotation.</title>
        <authorList>
            <consortium name="The Broad Institute Genomics Platform"/>
            <consortium name="The Broad Institute Genome Sequencing Center for Infectious Disease"/>
            <person name="Wu L."/>
            <person name="Ma J."/>
        </authorList>
    </citation>
    <scope>NUCLEOTIDE SEQUENCE [LARGE SCALE GENOMIC DNA]</scope>
    <source>
        <strain evidence="2">CGMCC 1.16060</strain>
    </source>
</reference>
<proteinExistence type="predicted"/>
<accession>A0ABQ1USQ2</accession>
<name>A0ABQ1USQ2_9FLAO</name>